<proteinExistence type="predicted"/>
<name>A0A8S1N4D7_PARPR</name>
<dbReference type="EMBL" id="CAJJDM010000075">
    <property type="protein sequence ID" value="CAD8084586.1"/>
    <property type="molecule type" value="Genomic_DNA"/>
</dbReference>
<sequence>MAKLSLLDSTYAKAFYLIQELQKYQYITQSEKCHIKDLIIQKDASVYNLICSQSDLELNENLQKLIKTIRIQIEQQNEDDDVSTSKSLKFFLRQKLKLNLTNSNFDLGTNKR</sequence>
<dbReference type="OMA" id="AKAFHLI"/>
<protein>
    <submittedName>
        <fullName evidence="1">Uncharacterized protein</fullName>
    </submittedName>
</protein>
<dbReference type="AlphaFoldDB" id="A0A8S1N4D7"/>
<comment type="caution">
    <text evidence="1">The sequence shown here is derived from an EMBL/GenBank/DDBJ whole genome shotgun (WGS) entry which is preliminary data.</text>
</comment>
<gene>
    <name evidence="1" type="ORF">PPRIM_AZ9-3.1.T0720159</name>
</gene>
<evidence type="ECO:0000313" key="1">
    <source>
        <dbReference type="EMBL" id="CAD8084586.1"/>
    </source>
</evidence>
<accession>A0A8S1N4D7</accession>
<reference evidence="1" key="1">
    <citation type="submission" date="2021-01" db="EMBL/GenBank/DDBJ databases">
        <authorList>
            <consortium name="Genoscope - CEA"/>
            <person name="William W."/>
        </authorList>
    </citation>
    <scope>NUCLEOTIDE SEQUENCE</scope>
</reference>
<organism evidence="1 2">
    <name type="scientific">Paramecium primaurelia</name>
    <dbReference type="NCBI Taxonomy" id="5886"/>
    <lineage>
        <taxon>Eukaryota</taxon>
        <taxon>Sar</taxon>
        <taxon>Alveolata</taxon>
        <taxon>Ciliophora</taxon>
        <taxon>Intramacronucleata</taxon>
        <taxon>Oligohymenophorea</taxon>
        <taxon>Peniculida</taxon>
        <taxon>Parameciidae</taxon>
        <taxon>Paramecium</taxon>
    </lineage>
</organism>
<evidence type="ECO:0000313" key="2">
    <source>
        <dbReference type="Proteomes" id="UP000688137"/>
    </source>
</evidence>
<dbReference type="Proteomes" id="UP000688137">
    <property type="component" value="Unassembled WGS sequence"/>
</dbReference>
<keyword evidence="2" id="KW-1185">Reference proteome</keyword>